<dbReference type="PROSITE" id="PS50928">
    <property type="entry name" value="ABC_TM1"/>
    <property type="match status" value="1"/>
</dbReference>
<evidence type="ECO:0000256" key="3">
    <source>
        <dbReference type="ARBA" id="ARBA00022475"/>
    </source>
</evidence>
<dbReference type="PANTHER" id="PTHR30151">
    <property type="entry name" value="ALKANE SULFONATE ABC TRANSPORTER-RELATED, MEMBRANE SUBUNIT"/>
    <property type="match status" value="1"/>
</dbReference>
<keyword evidence="3" id="KW-1003">Cell membrane</keyword>
<evidence type="ECO:0000256" key="6">
    <source>
        <dbReference type="ARBA" id="ARBA00023136"/>
    </source>
</evidence>
<dbReference type="HOGENOM" id="CLU_046113_1_2_4"/>
<dbReference type="PANTHER" id="PTHR30151:SF25">
    <property type="entry name" value="TAURINE TRANSPORT SYSTEM PERMEASE PROTEIN TAUC"/>
    <property type="match status" value="1"/>
</dbReference>
<evidence type="ECO:0000313" key="9">
    <source>
        <dbReference type="EMBL" id="AHG65597.1"/>
    </source>
</evidence>
<feature type="domain" description="ABC transmembrane type-1" evidence="8">
    <location>
        <begin position="83"/>
        <end position="260"/>
    </location>
</feature>
<reference evidence="9 10" key="1">
    <citation type="journal article" date="2014" name="Microbiology">
        <title>Unravelling the complete genome sequence of Advenella mimigardefordensis strain DPN7T and novel insights in the catabolism of the xenobiotic polythioester precursor 3,3'-dithiodipropionate.</title>
        <authorList>
            <person name="Wubbeler J.H."/>
            <person name="Hiessl S."/>
            <person name="Schuldes J."/>
            <person name="Thurmer A."/>
            <person name="Daniel R."/>
            <person name="Steinbuchel A."/>
        </authorList>
    </citation>
    <scope>NUCLEOTIDE SEQUENCE [LARGE SCALE GENOMIC DNA]</scope>
    <source>
        <strain evidence="10">DSM 17166 / LMG 22922 / DPN7</strain>
    </source>
</reference>
<dbReference type="InterPro" id="IPR000515">
    <property type="entry name" value="MetI-like"/>
</dbReference>
<dbReference type="GO" id="GO:0005886">
    <property type="term" value="C:plasma membrane"/>
    <property type="evidence" value="ECO:0007669"/>
    <property type="project" value="UniProtKB-SubCell"/>
</dbReference>
<dbReference type="Pfam" id="PF00528">
    <property type="entry name" value="BPD_transp_1"/>
    <property type="match status" value="1"/>
</dbReference>
<dbReference type="OrthoDB" id="5298727at2"/>
<evidence type="ECO:0000256" key="2">
    <source>
        <dbReference type="ARBA" id="ARBA00022448"/>
    </source>
</evidence>
<dbReference type="CDD" id="cd06261">
    <property type="entry name" value="TM_PBP2"/>
    <property type="match status" value="1"/>
</dbReference>
<feature type="transmembrane region" description="Helical" evidence="7">
    <location>
        <begin position="185"/>
        <end position="211"/>
    </location>
</feature>
<keyword evidence="6 7" id="KW-0472">Membrane</keyword>
<protein>
    <submittedName>
        <fullName evidence="9">Putative aliphatic sulfonates transport permease protein SsuC</fullName>
    </submittedName>
</protein>
<feature type="transmembrane region" description="Helical" evidence="7">
    <location>
        <begin position="87"/>
        <end position="109"/>
    </location>
</feature>
<keyword evidence="10" id="KW-1185">Reference proteome</keyword>
<accession>W0PIC1</accession>
<evidence type="ECO:0000256" key="7">
    <source>
        <dbReference type="RuleBase" id="RU363032"/>
    </source>
</evidence>
<evidence type="ECO:0000256" key="5">
    <source>
        <dbReference type="ARBA" id="ARBA00022989"/>
    </source>
</evidence>
<name>W0PIC1_ADVMD</name>
<feature type="transmembrane region" description="Helical" evidence="7">
    <location>
        <begin position="32"/>
        <end position="50"/>
    </location>
</feature>
<feature type="transmembrane region" description="Helical" evidence="7">
    <location>
        <begin position="241"/>
        <end position="263"/>
    </location>
</feature>
<organism evidence="9 10">
    <name type="scientific">Advenella mimigardefordensis (strain DSM 17166 / LMG 22922 / DPN7)</name>
    <dbReference type="NCBI Taxonomy" id="1247726"/>
    <lineage>
        <taxon>Bacteria</taxon>
        <taxon>Pseudomonadati</taxon>
        <taxon>Pseudomonadota</taxon>
        <taxon>Betaproteobacteria</taxon>
        <taxon>Burkholderiales</taxon>
        <taxon>Alcaligenaceae</taxon>
    </lineage>
</organism>
<comment type="similarity">
    <text evidence="7">Belongs to the binding-protein-dependent transport system permease family.</text>
</comment>
<dbReference type="Gene3D" id="1.10.3720.10">
    <property type="entry name" value="MetI-like"/>
    <property type="match status" value="1"/>
</dbReference>
<dbReference type="GO" id="GO:0055085">
    <property type="term" value="P:transmembrane transport"/>
    <property type="evidence" value="ECO:0007669"/>
    <property type="project" value="InterPro"/>
</dbReference>
<dbReference type="KEGG" id="amim:MIM_c35370"/>
<dbReference type="AlphaFoldDB" id="W0PIC1"/>
<dbReference type="GO" id="GO:0010438">
    <property type="term" value="P:cellular response to sulfur starvation"/>
    <property type="evidence" value="ECO:0007669"/>
    <property type="project" value="TreeGrafter"/>
</dbReference>
<proteinExistence type="inferred from homology"/>
<keyword evidence="4 7" id="KW-0812">Transmembrane</keyword>
<dbReference type="PATRIC" id="fig|1247726.3.peg.3913"/>
<dbReference type="InterPro" id="IPR035906">
    <property type="entry name" value="MetI-like_sf"/>
</dbReference>
<evidence type="ECO:0000256" key="4">
    <source>
        <dbReference type="ARBA" id="ARBA00022692"/>
    </source>
</evidence>
<evidence type="ECO:0000313" key="10">
    <source>
        <dbReference type="Proteomes" id="UP000019095"/>
    </source>
</evidence>
<dbReference type="eggNOG" id="COG0600">
    <property type="taxonomic scope" value="Bacteria"/>
</dbReference>
<gene>
    <name evidence="9" type="ORF">MIM_c35370</name>
</gene>
<keyword evidence="5 7" id="KW-1133">Transmembrane helix</keyword>
<sequence length="274" mass="29172">MSAVSLSSSSAAVASETGAPLKVRADKRWRGLVLPLAAIALWWLASRAGVVNSALLVSPGKVLDTAIEQFSTGQVWVALGASLARELTGFAIGTVSGLILGGLLGFLPLFNRMVGPSFNTFKQISLFAWIPLISVWFGLGDVAKVVFLSLAALVPVVVNTSDGIRSTPASLLEVARVYGYTRWQTVTRVVLPAAVPAIFTGIYLALIYSWLATIGAEYLLVAGQGIGNTLIEGSEHFRMDLVIFGMVVIGLVGWLMNALARVFERRIARGRGQL</sequence>
<dbReference type="Proteomes" id="UP000019095">
    <property type="component" value="Chromosome"/>
</dbReference>
<evidence type="ECO:0000259" key="8">
    <source>
        <dbReference type="PROSITE" id="PS50928"/>
    </source>
</evidence>
<dbReference type="SUPFAM" id="SSF161098">
    <property type="entry name" value="MetI-like"/>
    <property type="match status" value="1"/>
</dbReference>
<comment type="subcellular location">
    <subcellularLocation>
        <location evidence="1 7">Cell membrane</location>
        <topology evidence="1 7">Multi-pass membrane protein</topology>
    </subcellularLocation>
</comment>
<keyword evidence="2 7" id="KW-0813">Transport</keyword>
<dbReference type="RefSeq" id="WP_025374294.1">
    <property type="nucleotide sequence ID" value="NZ_CP003915.1"/>
</dbReference>
<dbReference type="STRING" id="1247726.MIM_c35370"/>
<dbReference type="EMBL" id="CP003915">
    <property type="protein sequence ID" value="AHG65597.1"/>
    <property type="molecule type" value="Genomic_DNA"/>
</dbReference>
<evidence type="ECO:0000256" key="1">
    <source>
        <dbReference type="ARBA" id="ARBA00004651"/>
    </source>
</evidence>